<sequence length="335" mass="38670">MTIENSDGINILLVSSSKLLKNKFIESISNELNNFTLMTKSIESQIENNRININCFISDYSIELENSKYATKYVQLIDGSDKNIIYSLIENTYSAKKNSQYFIASIIYLYDESNSDTFAYIQSIHNELKSNFENFILSNDLTCLLCNMINVTNLESNQSSSDESFKILNVVQNFLDQFNNIQYISQQFENSILGSVPVVSNSEETNNKLKINFDFIVDRYFSFVPKQESTYIDFNSYSNSLNTTSLKKSISTFKNENFKHNYKGEISNNLRNGMILIKIENTKNLTPLLFEAISELFLSHKSSQENYPVLKNKKLFPFLMIDNCTVYCSIKYTQN</sequence>
<proteinExistence type="predicted"/>
<name>A0A3M7PD35_BRAPC</name>
<protein>
    <submittedName>
        <fullName evidence="1">Uncharacterized protein</fullName>
    </submittedName>
</protein>
<organism evidence="1 2">
    <name type="scientific">Brachionus plicatilis</name>
    <name type="common">Marine rotifer</name>
    <name type="synonym">Brachionus muelleri</name>
    <dbReference type="NCBI Taxonomy" id="10195"/>
    <lineage>
        <taxon>Eukaryota</taxon>
        <taxon>Metazoa</taxon>
        <taxon>Spiralia</taxon>
        <taxon>Gnathifera</taxon>
        <taxon>Rotifera</taxon>
        <taxon>Eurotatoria</taxon>
        <taxon>Monogononta</taxon>
        <taxon>Pseudotrocha</taxon>
        <taxon>Ploima</taxon>
        <taxon>Brachionidae</taxon>
        <taxon>Brachionus</taxon>
    </lineage>
</organism>
<gene>
    <name evidence="1" type="ORF">BpHYR1_030481</name>
</gene>
<comment type="caution">
    <text evidence="1">The sequence shown here is derived from an EMBL/GenBank/DDBJ whole genome shotgun (WGS) entry which is preliminary data.</text>
</comment>
<dbReference type="EMBL" id="REGN01011686">
    <property type="protein sequence ID" value="RMZ97021.1"/>
    <property type="molecule type" value="Genomic_DNA"/>
</dbReference>
<reference evidence="1 2" key="1">
    <citation type="journal article" date="2018" name="Sci. Rep.">
        <title>Genomic signatures of local adaptation to the degree of environmental predictability in rotifers.</title>
        <authorList>
            <person name="Franch-Gras L."/>
            <person name="Hahn C."/>
            <person name="Garcia-Roger E.M."/>
            <person name="Carmona M.J."/>
            <person name="Serra M."/>
            <person name="Gomez A."/>
        </authorList>
    </citation>
    <scope>NUCLEOTIDE SEQUENCE [LARGE SCALE GENOMIC DNA]</scope>
    <source>
        <strain evidence="1">HYR1</strain>
    </source>
</reference>
<evidence type="ECO:0000313" key="2">
    <source>
        <dbReference type="Proteomes" id="UP000276133"/>
    </source>
</evidence>
<accession>A0A3M7PD35</accession>
<dbReference type="AlphaFoldDB" id="A0A3M7PD35"/>
<dbReference type="Proteomes" id="UP000276133">
    <property type="component" value="Unassembled WGS sequence"/>
</dbReference>
<keyword evidence="2" id="KW-1185">Reference proteome</keyword>
<evidence type="ECO:0000313" key="1">
    <source>
        <dbReference type="EMBL" id="RMZ97021.1"/>
    </source>
</evidence>